<dbReference type="GO" id="GO:0042597">
    <property type="term" value="C:periplasmic space"/>
    <property type="evidence" value="ECO:0007669"/>
    <property type="project" value="InterPro"/>
</dbReference>
<dbReference type="SUPFAM" id="SSF48435">
    <property type="entry name" value="Bacterial muramidases"/>
    <property type="match status" value="1"/>
</dbReference>
<evidence type="ECO:0000313" key="7">
    <source>
        <dbReference type="Proteomes" id="UP000057938"/>
    </source>
</evidence>
<keyword evidence="7" id="KW-1185">Reference proteome</keyword>
<keyword evidence="6" id="KW-0326">Glycosidase</keyword>
<dbReference type="PATRIC" id="fig|361183.4.peg.1442"/>
<dbReference type="EC" id="3.2.1.-" evidence="6"/>
<gene>
    <name evidence="6" type="ORF">AMC99_01472</name>
</gene>
<dbReference type="PANTHER" id="PTHR37423">
    <property type="entry name" value="SOLUBLE LYTIC MUREIN TRANSGLYCOSYLASE-RELATED"/>
    <property type="match status" value="1"/>
</dbReference>
<feature type="domain" description="Transglycosylase SLT" evidence="5">
    <location>
        <begin position="488"/>
        <end position="592"/>
    </location>
</feature>
<dbReference type="GO" id="GO:0004553">
    <property type="term" value="F:hydrolase activity, hydrolyzing O-glycosyl compounds"/>
    <property type="evidence" value="ECO:0007669"/>
    <property type="project" value="InterPro"/>
</dbReference>
<dbReference type="RefSeq" id="WP_061924733.1">
    <property type="nucleotide sequence ID" value="NZ_CP012669.1"/>
</dbReference>
<comment type="similarity">
    <text evidence="2">Belongs to the virb1 family.</text>
</comment>
<keyword evidence="6" id="KW-0378">Hydrolase</keyword>
<dbReference type="SUPFAM" id="SSF53955">
    <property type="entry name" value="Lysozyme-like"/>
    <property type="match status" value="1"/>
</dbReference>
<dbReference type="Gene3D" id="1.10.530.10">
    <property type="match status" value="1"/>
</dbReference>
<organism evidence="6 7">
    <name type="scientific">Altererythrobacter epoxidivorans</name>
    <dbReference type="NCBI Taxonomy" id="361183"/>
    <lineage>
        <taxon>Bacteria</taxon>
        <taxon>Pseudomonadati</taxon>
        <taxon>Pseudomonadota</taxon>
        <taxon>Alphaproteobacteria</taxon>
        <taxon>Sphingomonadales</taxon>
        <taxon>Erythrobacteraceae</taxon>
        <taxon>Altererythrobacter</taxon>
    </lineage>
</organism>
<name>A0A0M4M848_9SPHN</name>
<protein>
    <submittedName>
        <fullName evidence="6">Soluble lytic murein transglycosylase</fullName>
        <ecNumber evidence="6">3.2.1.-</ecNumber>
    </submittedName>
</protein>
<dbReference type="PANTHER" id="PTHR37423:SF2">
    <property type="entry name" value="MEMBRANE-BOUND LYTIC MUREIN TRANSGLYCOSYLASE C"/>
    <property type="match status" value="1"/>
</dbReference>
<evidence type="ECO:0000256" key="3">
    <source>
        <dbReference type="ARBA" id="ARBA00022729"/>
    </source>
</evidence>
<dbReference type="AlphaFoldDB" id="A0A0M4M848"/>
<reference evidence="6 7" key="1">
    <citation type="submission" date="2015-09" db="EMBL/GenBank/DDBJ databases">
        <title>Complete genome sequence of a benzo[a]pyrene-degrading bacterium Altererythrobacter epoxidivorans CGMCC 1.7731T.</title>
        <authorList>
            <person name="Li Z."/>
            <person name="Cheng H."/>
            <person name="Huo Y."/>
            <person name="Xu X."/>
        </authorList>
    </citation>
    <scope>NUCLEOTIDE SEQUENCE [LARGE SCALE GENOMIC DNA]</scope>
    <source>
        <strain evidence="6 7">CGMCC 1.7731</strain>
    </source>
</reference>
<dbReference type="EMBL" id="CP012669">
    <property type="protein sequence ID" value="ALE16764.1"/>
    <property type="molecule type" value="Genomic_DNA"/>
</dbReference>
<feature type="signal peptide" evidence="4">
    <location>
        <begin position="1"/>
        <end position="28"/>
    </location>
</feature>
<dbReference type="InterPro" id="IPR023346">
    <property type="entry name" value="Lysozyme-like_dom_sf"/>
</dbReference>
<proteinExistence type="inferred from homology"/>
<evidence type="ECO:0000313" key="6">
    <source>
        <dbReference type="EMBL" id="ALE16764.1"/>
    </source>
</evidence>
<keyword evidence="3 4" id="KW-0732">Signal</keyword>
<evidence type="ECO:0000259" key="5">
    <source>
        <dbReference type="Pfam" id="PF01464"/>
    </source>
</evidence>
<dbReference type="OrthoDB" id="9815002at2"/>
<dbReference type="Proteomes" id="UP000057938">
    <property type="component" value="Chromosome"/>
</dbReference>
<comment type="similarity">
    <text evidence="1">Belongs to the transglycosylase Slt family.</text>
</comment>
<dbReference type="InterPro" id="IPR008258">
    <property type="entry name" value="Transglycosylase_SLT_dom_1"/>
</dbReference>
<evidence type="ECO:0000256" key="2">
    <source>
        <dbReference type="ARBA" id="ARBA00009387"/>
    </source>
</evidence>
<evidence type="ECO:0000256" key="4">
    <source>
        <dbReference type="SAM" id="SignalP"/>
    </source>
</evidence>
<dbReference type="InterPro" id="IPR008939">
    <property type="entry name" value="Lytic_TGlycosylase_superhlx_U"/>
</dbReference>
<dbReference type="STRING" id="361183.AMC99_01472"/>
<dbReference type="Gene3D" id="1.25.20.10">
    <property type="entry name" value="Bacterial muramidases"/>
    <property type="match status" value="1"/>
</dbReference>
<evidence type="ECO:0000256" key="1">
    <source>
        <dbReference type="ARBA" id="ARBA00007734"/>
    </source>
</evidence>
<dbReference type="Pfam" id="PF01464">
    <property type="entry name" value="SLT"/>
    <property type="match status" value="1"/>
</dbReference>
<dbReference type="CDD" id="cd13401">
    <property type="entry name" value="Slt70-like"/>
    <property type="match status" value="1"/>
</dbReference>
<dbReference type="KEGG" id="aep:AMC99_01472"/>
<accession>A0A0M4M848</accession>
<sequence length="647" mass="70848">MSSMVRKSLLFLALSGASALALTSPVHAEDNTMKVTYQPSAAGRAVSQWEYLVASDKLGFSDYADFLLKNPGFPKEGLLRTRAENTLENEAPSSRELVQYFDRNPPQTNSGRARYALALAAVQRPEAFEIARKAWRDGSMSSSAEAYLMGLYGARFTADDHIARMDALLWHGDKEAAARQIVNVPAANRALFMARLALVQKTAPESAGVMVPAEAMSDPGYVFNKVQYHRSTGNLPAAVTTLATRPKFATPAHDAEDFVAEMLAVAKGAGSSQAVAIASSVDDLFAPGTDISDGSYRLRDKYTDLMWLGGTKALWTLGDGAKAAPLFYRYGMAAKTPLTRSKGLFWAGRAASNAGDRNEATRYWELAAKYADQYYGQLAIASLGRPMPQFSDQVSAVPSSELRSSFNSDPLVAALRAISSSRRSWKTERAFFEAISENADTPEEMALVADLAAELKLEEFAVVAGATAPEHGLFGFERLAHPTVNVPYGTDWTMAHAIMRQESEFDQNRVSHAGARGMMQLMPGTAREQAGKMGMNYMSADLTDDPQYNIRLGDGYFRRLLDYYGGAYPLAIGAYNAGPGRVNQWLRLNGDPRTGAIDYVTWIEKIPANFETRYYIMRVLGNAVAYDNMHPHRAPGGRPRTISDFLR</sequence>
<feature type="chain" id="PRO_5005798223" evidence="4">
    <location>
        <begin position="29"/>
        <end position="647"/>
    </location>
</feature>